<comment type="caution">
    <text evidence="1">The sequence shown here is derived from an EMBL/GenBank/DDBJ whole genome shotgun (WGS) entry which is preliminary data.</text>
</comment>
<organism evidence="1 2">
    <name type="scientific">Hymenochirus boettgeri</name>
    <name type="common">Congo dwarf clawed frog</name>
    <dbReference type="NCBI Taxonomy" id="247094"/>
    <lineage>
        <taxon>Eukaryota</taxon>
        <taxon>Metazoa</taxon>
        <taxon>Chordata</taxon>
        <taxon>Craniata</taxon>
        <taxon>Vertebrata</taxon>
        <taxon>Euteleostomi</taxon>
        <taxon>Amphibia</taxon>
        <taxon>Batrachia</taxon>
        <taxon>Anura</taxon>
        <taxon>Pipoidea</taxon>
        <taxon>Pipidae</taxon>
        <taxon>Pipinae</taxon>
        <taxon>Hymenochirus</taxon>
    </lineage>
</organism>
<sequence length="82" mass="9711">MENFIRTKHSHFQMGNMLNNNNYHVSKHQAETIEPCTKPFSDKALNYYVLNMFPLDKNNSGKTFYRKDFGSNKEHLLPIFNI</sequence>
<name>A0A8T2JY91_9PIPI</name>
<protein>
    <submittedName>
        <fullName evidence="1">Uncharacterized protein</fullName>
    </submittedName>
</protein>
<proteinExistence type="predicted"/>
<dbReference type="EMBL" id="JAACNH010000003">
    <property type="protein sequence ID" value="KAG8449332.1"/>
    <property type="molecule type" value="Genomic_DNA"/>
</dbReference>
<reference evidence="1" key="1">
    <citation type="thesis" date="2020" institute="ProQuest LLC" country="789 East Eisenhower Parkway, Ann Arbor, MI, USA">
        <title>Comparative Genomics and Chromosome Evolution.</title>
        <authorList>
            <person name="Mudd A.B."/>
        </authorList>
    </citation>
    <scope>NUCLEOTIDE SEQUENCE</scope>
    <source>
        <strain evidence="1">Female2</strain>
        <tissue evidence="1">Blood</tissue>
    </source>
</reference>
<evidence type="ECO:0000313" key="2">
    <source>
        <dbReference type="Proteomes" id="UP000812440"/>
    </source>
</evidence>
<evidence type="ECO:0000313" key="1">
    <source>
        <dbReference type="EMBL" id="KAG8449332.1"/>
    </source>
</evidence>
<keyword evidence="2" id="KW-1185">Reference proteome</keyword>
<dbReference type="Proteomes" id="UP000812440">
    <property type="component" value="Chromosome 8_10"/>
</dbReference>
<dbReference type="AlphaFoldDB" id="A0A8T2JY91"/>
<accession>A0A8T2JY91</accession>
<gene>
    <name evidence="1" type="ORF">GDO86_016110</name>
</gene>